<dbReference type="Proteomes" id="UP001143856">
    <property type="component" value="Unassembled WGS sequence"/>
</dbReference>
<keyword evidence="2" id="KW-1185">Reference proteome</keyword>
<dbReference type="EMBL" id="JAPDGR010001661">
    <property type="protein sequence ID" value="KAJ2980602.1"/>
    <property type="molecule type" value="Genomic_DNA"/>
</dbReference>
<evidence type="ECO:0000313" key="2">
    <source>
        <dbReference type="Proteomes" id="UP001143856"/>
    </source>
</evidence>
<evidence type="ECO:0000313" key="1">
    <source>
        <dbReference type="EMBL" id="KAJ2980602.1"/>
    </source>
</evidence>
<name>A0ACC1NMQ3_9PEZI</name>
<gene>
    <name evidence="1" type="ORF">NUW58_g6900</name>
</gene>
<accession>A0ACC1NMQ3</accession>
<reference evidence="1" key="1">
    <citation type="submission" date="2022-10" db="EMBL/GenBank/DDBJ databases">
        <title>Genome Sequence of Xylaria curta.</title>
        <authorList>
            <person name="Buettner E."/>
        </authorList>
    </citation>
    <scope>NUCLEOTIDE SEQUENCE</scope>
    <source>
        <strain evidence="1">Babe10</strain>
    </source>
</reference>
<organism evidence="1 2">
    <name type="scientific">Xylaria curta</name>
    <dbReference type="NCBI Taxonomy" id="42375"/>
    <lineage>
        <taxon>Eukaryota</taxon>
        <taxon>Fungi</taxon>
        <taxon>Dikarya</taxon>
        <taxon>Ascomycota</taxon>
        <taxon>Pezizomycotina</taxon>
        <taxon>Sordariomycetes</taxon>
        <taxon>Xylariomycetidae</taxon>
        <taxon>Xylariales</taxon>
        <taxon>Xylariaceae</taxon>
        <taxon>Xylaria</taxon>
    </lineage>
</organism>
<sequence length="665" mass="72840">MLQKNLTTYAVTLLPWLVLGRAQDLRAILTHPGNEWAPTTTISFPNSEQFVNATLRWDIYAPPTYAAAISPGTEADVVKAVQLATSHNISFLATSGRHGYTTTLAALHGGLAVDLSKLDSVIVNARTGNVVVGGGALSVRLVTADAKLIEVSATSNADLFWAIRGAGANFGVVTSATYQLHKITDSNRQVTNVDMIFPANMSLDYFNTIVSSYNGSLPALLAAETLIAYDATSNAPQLLANWVYYGPESEARAVLAPILGLNPPTVVVTVVPWNQLLNTVFFGSDLSNCVGNRTASLYGVGMRTMAASTYQSAVEKMAQFYANDASGRGSILTLEMFPNEATIAIPDSSTAYPWREVVASLLIIMADPDETAESLALELRSDFAATSGFPTLTVYVNYAHGDESLEQIYGSTKLPRLAALKKKWDPRNVYYLEAKQRRVAHISHAIMALHSHSALAVVVLLFIFYFCYLVLGAVGQRPGDFPPGPPTLPIIGNFHQMPAKPELTGQRFEAWAREYGPIYSLILGTQTWVVLNKDKAVRDLLEKRGAIYSSRPDAYLAQEIFSGGMRAFLIKDGKTFKTNRRIAHVHLGERASQVYVPYQDLENKAMLVGLLERPELFIDHFKRYTTSLATQTVFGFRTVTEDDPMSRGLFESFDRFSEISFSLVS</sequence>
<comment type="caution">
    <text evidence="1">The sequence shown here is derived from an EMBL/GenBank/DDBJ whole genome shotgun (WGS) entry which is preliminary data.</text>
</comment>
<proteinExistence type="predicted"/>
<protein>
    <submittedName>
        <fullName evidence="1">Uncharacterized protein</fullName>
    </submittedName>
</protein>